<feature type="region of interest" description="Disordered" evidence="2">
    <location>
        <begin position="402"/>
        <end position="515"/>
    </location>
</feature>
<dbReference type="Pfam" id="PF00010">
    <property type="entry name" value="HLH"/>
    <property type="match status" value="1"/>
</dbReference>
<evidence type="ECO:0000313" key="4">
    <source>
        <dbReference type="EMBL" id="CAG7823367.1"/>
    </source>
</evidence>
<dbReference type="GO" id="GO:0046983">
    <property type="term" value="F:protein dimerization activity"/>
    <property type="evidence" value="ECO:0007669"/>
    <property type="project" value="InterPro"/>
</dbReference>
<keyword evidence="5" id="KW-1185">Reference proteome</keyword>
<feature type="domain" description="BHLH" evidence="3">
    <location>
        <begin position="502"/>
        <end position="554"/>
    </location>
</feature>
<feature type="compositionally biased region" description="Low complexity" evidence="2">
    <location>
        <begin position="402"/>
        <end position="422"/>
    </location>
</feature>
<evidence type="ECO:0000259" key="3">
    <source>
        <dbReference type="PROSITE" id="PS50888"/>
    </source>
</evidence>
<sequence>MPVGQLASDPDVVADTTRRVKVLDSRRKQRWVEPQTRIPPTPPRSPLIPEPILDDLLELWSGLDEPSCKQHDISLHSALDSLEFIDDFQSPVETGEDNHGDLEAGTEDEDLLDHLLRYTFDDSPPPTNPASPRETETEASDPETDPLELDFLPVYSTVKRHEEEDTDMELEEFDRYPKTEPITSEFTSQIFDNYFTNMIVTNMIEDSNDDSNEDHSLISYGKGVSDGIEIKHDCMWAGSCQSDTHQELFEELLDNVHVKSEYDDDYDITSSQDQDDGGLGEELEEESNLEVLRNTVLGDHSYAFNGVGPVQQHQSSQPTQQSNSAQTQHAIQGILLKEEQSESSPKKTKILVPLKDLMETLQQKSFLVAPLGPGKKVIRLTGNGETVKGVLDLGAQFKSASSSSVVSSSGTSSFSCSSSLSVNGGKGNLTKKPASKMKKAIHKPKQELSPSSPIISSRHTPSSSHSSNSLSSCSSSNSSSGSSSSNGSGGNSPTGSSNGKPRKAKTHNNMERMRRIDLRNSFDTLKKLVPPLSKANKCSKVEILKSATEYINALKLMEKRILREEYALKSRNESLRSRLAHLSSN</sequence>
<feature type="compositionally biased region" description="Basic residues" evidence="2">
    <location>
        <begin position="433"/>
        <end position="443"/>
    </location>
</feature>
<evidence type="ECO:0000256" key="1">
    <source>
        <dbReference type="ARBA" id="ARBA00023125"/>
    </source>
</evidence>
<keyword evidence="1" id="KW-0238">DNA-binding</keyword>
<feature type="compositionally biased region" description="Acidic residues" evidence="2">
    <location>
        <begin position="137"/>
        <end position="147"/>
    </location>
</feature>
<dbReference type="GO" id="GO:0003677">
    <property type="term" value="F:DNA binding"/>
    <property type="evidence" value="ECO:0007669"/>
    <property type="project" value="UniProtKB-KW"/>
</dbReference>
<feature type="compositionally biased region" description="Low complexity" evidence="2">
    <location>
        <begin position="311"/>
        <end position="328"/>
    </location>
</feature>
<dbReference type="OrthoDB" id="5964374at2759"/>
<dbReference type="InterPro" id="IPR050433">
    <property type="entry name" value="Myc_transcription_factors"/>
</dbReference>
<organism evidence="4 5">
    <name type="scientific">Allacma fusca</name>
    <dbReference type="NCBI Taxonomy" id="39272"/>
    <lineage>
        <taxon>Eukaryota</taxon>
        <taxon>Metazoa</taxon>
        <taxon>Ecdysozoa</taxon>
        <taxon>Arthropoda</taxon>
        <taxon>Hexapoda</taxon>
        <taxon>Collembola</taxon>
        <taxon>Symphypleona</taxon>
        <taxon>Sminthuridae</taxon>
        <taxon>Allacma</taxon>
    </lineage>
</organism>
<dbReference type="AlphaFoldDB" id="A0A8J2KTA6"/>
<dbReference type="PANTHER" id="PTHR45851">
    <property type="entry name" value="MYC PROTO-ONCOGENE"/>
    <property type="match status" value="1"/>
</dbReference>
<gene>
    <name evidence="4" type="ORF">AFUS01_LOCUS33588</name>
</gene>
<proteinExistence type="predicted"/>
<feature type="region of interest" description="Disordered" evidence="2">
    <location>
        <begin position="263"/>
        <end position="288"/>
    </location>
</feature>
<dbReference type="Proteomes" id="UP000708208">
    <property type="component" value="Unassembled WGS sequence"/>
</dbReference>
<feature type="region of interest" description="Disordered" evidence="2">
    <location>
        <begin position="118"/>
        <end position="147"/>
    </location>
</feature>
<name>A0A8J2KTA6_9HEXA</name>
<feature type="region of interest" description="Disordered" evidence="2">
    <location>
        <begin position="303"/>
        <end position="328"/>
    </location>
</feature>
<protein>
    <recommendedName>
        <fullName evidence="3">BHLH domain-containing protein</fullName>
    </recommendedName>
</protein>
<accession>A0A8J2KTA6</accession>
<dbReference type="SMART" id="SM00353">
    <property type="entry name" value="HLH"/>
    <property type="match status" value="1"/>
</dbReference>
<feature type="compositionally biased region" description="Low complexity" evidence="2">
    <location>
        <begin position="448"/>
        <end position="486"/>
    </location>
</feature>
<dbReference type="EMBL" id="CAJVCH010529235">
    <property type="protein sequence ID" value="CAG7823367.1"/>
    <property type="molecule type" value="Genomic_DNA"/>
</dbReference>
<dbReference type="PROSITE" id="PS50888">
    <property type="entry name" value="BHLH"/>
    <property type="match status" value="1"/>
</dbReference>
<comment type="caution">
    <text evidence="4">The sequence shown here is derived from an EMBL/GenBank/DDBJ whole genome shotgun (WGS) entry which is preliminary data.</text>
</comment>
<evidence type="ECO:0000313" key="5">
    <source>
        <dbReference type="Proteomes" id="UP000708208"/>
    </source>
</evidence>
<dbReference type="FunFam" id="4.10.280.10:FF:000019">
    <property type="entry name" value="Myc proto-oncogene protein"/>
    <property type="match status" value="1"/>
</dbReference>
<reference evidence="4" key="1">
    <citation type="submission" date="2021-06" db="EMBL/GenBank/DDBJ databases">
        <authorList>
            <person name="Hodson N. C."/>
            <person name="Mongue J. A."/>
            <person name="Jaron S. K."/>
        </authorList>
    </citation>
    <scope>NUCLEOTIDE SEQUENCE</scope>
</reference>
<dbReference type="InterPro" id="IPR011598">
    <property type="entry name" value="bHLH_dom"/>
</dbReference>
<dbReference type="CDD" id="cd11400">
    <property type="entry name" value="bHLHzip_Myc"/>
    <property type="match status" value="1"/>
</dbReference>
<evidence type="ECO:0000256" key="2">
    <source>
        <dbReference type="SAM" id="MobiDB-lite"/>
    </source>
</evidence>